<dbReference type="AlphaFoldDB" id="A0A4S8KWU4"/>
<keyword evidence="2" id="KW-1185">Reference proteome</keyword>
<accession>A0A4S8KWU4</accession>
<proteinExistence type="predicted"/>
<protein>
    <submittedName>
        <fullName evidence="1">Uncharacterized protein</fullName>
    </submittedName>
</protein>
<feature type="non-terminal residue" evidence="1">
    <location>
        <position position="1"/>
    </location>
</feature>
<evidence type="ECO:0000313" key="2">
    <source>
        <dbReference type="Proteomes" id="UP000297245"/>
    </source>
</evidence>
<dbReference type="Proteomes" id="UP000297245">
    <property type="component" value="Unassembled WGS sequence"/>
</dbReference>
<evidence type="ECO:0000313" key="1">
    <source>
        <dbReference type="EMBL" id="THU80429.1"/>
    </source>
</evidence>
<gene>
    <name evidence="1" type="ORF">K435DRAFT_695711</name>
</gene>
<name>A0A4S8KWU4_DENBC</name>
<reference evidence="1 2" key="1">
    <citation type="journal article" date="2019" name="Nat. Ecol. Evol.">
        <title>Megaphylogeny resolves global patterns of mushroom evolution.</title>
        <authorList>
            <person name="Varga T."/>
            <person name="Krizsan K."/>
            <person name="Foldi C."/>
            <person name="Dima B."/>
            <person name="Sanchez-Garcia M."/>
            <person name="Sanchez-Ramirez S."/>
            <person name="Szollosi G.J."/>
            <person name="Szarkandi J.G."/>
            <person name="Papp V."/>
            <person name="Albert L."/>
            <person name="Andreopoulos W."/>
            <person name="Angelini C."/>
            <person name="Antonin V."/>
            <person name="Barry K.W."/>
            <person name="Bougher N.L."/>
            <person name="Buchanan P."/>
            <person name="Buyck B."/>
            <person name="Bense V."/>
            <person name="Catcheside P."/>
            <person name="Chovatia M."/>
            <person name="Cooper J."/>
            <person name="Damon W."/>
            <person name="Desjardin D."/>
            <person name="Finy P."/>
            <person name="Geml J."/>
            <person name="Haridas S."/>
            <person name="Hughes K."/>
            <person name="Justo A."/>
            <person name="Karasinski D."/>
            <person name="Kautmanova I."/>
            <person name="Kiss B."/>
            <person name="Kocsube S."/>
            <person name="Kotiranta H."/>
            <person name="LaButti K.M."/>
            <person name="Lechner B.E."/>
            <person name="Liimatainen K."/>
            <person name="Lipzen A."/>
            <person name="Lukacs Z."/>
            <person name="Mihaltcheva S."/>
            <person name="Morgado L.N."/>
            <person name="Niskanen T."/>
            <person name="Noordeloos M.E."/>
            <person name="Ohm R.A."/>
            <person name="Ortiz-Santana B."/>
            <person name="Ovrebo C."/>
            <person name="Racz N."/>
            <person name="Riley R."/>
            <person name="Savchenko A."/>
            <person name="Shiryaev A."/>
            <person name="Soop K."/>
            <person name="Spirin V."/>
            <person name="Szebenyi C."/>
            <person name="Tomsovsky M."/>
            <person name="Tulloss R.E."/>
            <person name="Uehling J."/>
            <person name="Grigoriev I.V."/>
            <person name="Vagvolgyi C."/>
            <person name="Papp T."/>
            <person name="Martin F.M."/>
            <person name="Miettinen O."/>
            <person name="Hibbett D.S."/>
            <person name="Nagy L.G."/>
        </authorList>
    </citation>
    <scope>NUCLEOTIDE SEQUENCE [LARGE SCALE GENOMIC DNA]</scope>
    <source>
        <strain evidence="1 2">CBS 962.96</strain>
    </source>
</reference>
<dbReference type="OrthoDB" id="3228311at2759"/>
<organism evidence="1 2">
    <name type="scientific">Dendrothele bispora (strain CBS 962.96)</name>
    <dbReference type="NCBI Taxonomy" id="1314807"/>
    <lineage>
        <taxon>Eukaryota</taxon>
        <taxon>Fungi</taxon>
        <taxon>Dikarya</taxon>
        <taxon>Basidiomycota</taxon>
        <taxon>Agaricomycotina</taxon>
        <taxon>Agaricomycetes</taxon>
        <taxon>Agaricomycetidae</taxon>
        <taxon>Agaricales</taxon>
        <taxon>Agaricales incertae sedis</taxon>
        <taxon>Dendrothele</taxon>
    </lineage>
</organism>
<dbReference type="EMBL" id="ML179905">
    <property type="protein sequence ID" value="THU80429.1"/>
    <property type="molecule type" value="Genomic_DNA"/>
</dbReference>
<sequence length="162" mass="17820">FGLETKTLGVAMDNASNNDKMLSHIPEHLPTNSLIGSTTQIRCFGHILELSAKAFVTVFDVKSIEDMVNPGGNDGNDGDNSDKVVDAVDVVKDPFLEVADDEVYIDERAELADRNRANEEEIELLSQNLDEVCALTEEDKRMGCGTISKVSRLPSIRSFIVY</sequence>